<dbReference type="Proteomes" id="UP000001411">
    <property type="component" value="Chromosome"/>
</dbReference>
<dbReference type="Pfam" id="PF23728">
    <property type="entry name" value="Tubby_C_like"/>
    <property type="match status" value="1"/>
</dbReference>
<dbReference type="InterPro" id="IPR056944">
    <property type="entry name" value="Tubby_C-like"/>
</dbReference>
<protein>
    <recommendedName>
        <fullName evidence="1">Tubby C-terminal domain-containing protein</fullName>
    </recommendedName>
</protein>
<reference evidence="2 3" key="1">
    <citation type="journal article" date="2003" name="Mol. Microbiol.">
        <title>Genome-based analysis of virulence genes in a non-biofilm-forming Staphylococcus epidermidis strain (ATCC 12228).</title>
        <authorList>
            <person name="Zhang Y.Q."/>
            <person name="Ren S.X."/>
            <person name="Li H.L."/>
            <person name="Wang Y.X."/>
            <person name="Fu G."/>
            <person name="Yang J."/>
            <person name="Qin Z.Q."/>
            <person name="Miao Y.G."/>
            <person name="Wang W.Y."/>
            <person name="Chen R.S."/>
            <person name="Shen Y."/>
            <person name="Chen Z."/>
            <person name="Yuan Z.H."/>
            <person name="Zhao G.P."/>
            <person name="Qu D."/>
            <person name="Danchin A."/>
            <person name="Wen Y.M."/>
        </authorList>
    </citation>
    <scope>NUCLEOTIDE SEQUENCE [LARGE SCALE GENOMIC DNA]</scope>
    <source>
        <strain evidence="3">ATCC 12228 / FDA PCI 1200</strain>
    </source>
</reference>
<dbReference type="AlphaFoldDB" id="A0A0H2VH62"/>
<organism evidence="2 3">
    <name type="scientific">Staphylococcus epidermidis (strain ATCC 12228 / FDA PCI 1200)</name>
    <dbReference type="NCBI Taxonomy" id="176280"/>
    <lineage>
        <taxon>Bacteria</taxon>
        <taxon>Bacillati</taxon>
        <taxon>Bacillota</taxon>
        <taxon>Bacilli</taxon>
        <taxon>Bacillales</taxon>
        <taxon>Staphylococcaceae</taxon>
        <taxon>Staphylococcus</taxon>
    </lineage>
</organism>
<evidence type="ECO:0000313" key="3">
    <source>
        <dbReference type="Proteomes" id="UP000001411"/>
    </source>
</evidence>
<dbReference type="eggNOG" id="ENOG503057S">
    <property type="taxonomic scope" value="Bacteria"/>
</dbReference>
<accession>A0A0H2VH62</accession>
<dbReference type="PATRIC" id="fig|176280.10.peg.238"/>
<feature type="domain" description="Tubby C-terminal" evidence="1">
    <location>
        <begin position="6"/>
        <end position="143"/>
    </location>
</feature>
<proteinExistence type="predicted"/>
<dbReference type="EMBL" id="AE015929">
    <property type="protein sequence ID" value="AAO03857.1"/>
    <property type="molecule type" value="Genomic_DNA"/>
</dbReference>
<dbReference type="HOGENOM" id="CLU_122875_0_0_9"/>
<gene>
    <name evidence="2" type="ordered locus">SE_0260</name>
</gene>
<dbReference type="KEGG" id="sep:SE_0260"/>
<sequence>MGDKMYKYLKRNRFSTQTSIIKNDAQQPVGMISKVYKNFIQKCIGYLTLGLKLNQYEICDVNNNSVAYIKVSRYMEKKHFKVEYHDSKGRQCEALFDKQSNGYEETYGILKIDGIILNIHANEKHHTTIKDIKRDTQIASWKQIGDYAYAEGNDGLFKEHQLLYILIMHAFANTYVSKRQTNLMFPGPPV</sequence>
<name>A0A0H2VH62_STAES</name>
<evidence type="ECO:0000313" key="2">
    <source>
        <dbReference type="EMBL" id="AAO03857.1"/>
    </source>
</evidence>
<evidence type="ECO:0000259" key="1">
    <source>
        <dbReference type="Pfam" id="PF23728"/>
    </source>
</evidence>
<dbReference type="OrthoDB" id="2395171at2"/>